<protein>
    <submittedName>
        <fullName evidence="1">Uncharacterized protein</fullName>
    </submittedName>
</protein>
<dbReference type="SUPFAM" id="SSF48371">
    <property type="entry name" value="ARM repeat"/>
    <property type="match status" value="1"/>
</dbReference>
<dbReference type="AlphaFoldDB" id="A0A1J4JM92"/>
<dbReference type="Proteomes" id="UP000179807">
    <property type="component" value="Unassembled WGS sequence"/>
</dbReference>
<dbReference type="GeneID" id="94844844"/>
<evidence type="ECO:0000313" key="1">
    <source>
        <dbReference type="EMBL" id="OHS98388.1"/>
    </source>
</evidence>
<evidence type="ECO:0000313" key="2">
    <source>
        <dbReference type="Proteomes" id="UP000179807"/>
    </source>
</evidence>
<dbReference type="RefSeq" id="XP_068351525.1">
    <property type="nucleotide sequence ID" value="XM_068510140.1"/>
</dbReference>
<dbReference type="InterPro" id="IPR011989">
    <property type="entry name" value="ARM-like"/>
</dbReference>
<dbReference type="EMBL" id="MLAK01001059">
    <property type="protein sequence ID" value="OHS98388.1"/>
    <property type="molecule type" value="Genomic_DNA"/>
</dbReference>
<organism evidence="1 2">
    <name type="scientific">Tritrichomonas foetus</name>
    <dbReference type="NCBI Taxonomy" id="1144522"/>
    <lineage>
        <taxon>Eukaryota</taxon>
        <taxon>Metamonada</taxon>
        <taxon>Parabasalia</taxon>
        <taxon>Tritrichomonadida</taxon>
        <taxon>Tritrichomonadidae</taxon>
        <taxon>Tritrichomonas</taxon>
    </lineage>
</organism>
<gene>
    <name evidence="1" type="ORF">TRFO_35235</name>
</gene>
<reference evidence="1" key="1">
    <citation type="submission" date="2016-10" db="EMBL/GenBank/DDBJ databases">
        <authorList>
            <person name="Benchimol M."/>
            <person name="Almeida L.G."/>
            <person name="Vasconcelos A.T."/>
            <person name="Perreira-Neves A."/>
            <person name="Rosa I.A."/>
            <person name="Tasca T."/>
            <person name="Bogo M.R."/>
            <person name="de Souza W."/>
        </authorList>
    </citation>
    <scope>NUCLEOTIDE SEQUENCE [LARGE SCALE GENOMIC DNA]</scope>
    <source>
        <strain evidence="1">K</strain>
    </source>
</reference>
<name>A0A1J4JM92_9EUKA</name>
<dbReference type="VEuPathDB" id="TrichDB:TRFO_35235"/>
<keyword evidence="2" id="KW-1185">Reference proteome</keyword>
<dbReference type="Gene3D" id="1.25.10.10">
    <property type="entry name" value="Leucine-rich Repeat Variant"/>
    <property type="match status" value="1"/>
</dbReference>
<comment type="caution">
    <text evidence="1">The sequence shown here is derived from an EMBL/GenBank/DDBJ whole genome shotgun (WGS) entry which is preliminary data.</text>
</comment>
<accession>A0A1J4JM92</accession>
<sequence length="498" mass="58058">MISYKEFLHFPSQIKKFQAFTESFKDKCNTYNDEEYEHSTQYIFDNQESLVNQIFAAFENRNIELLKTSINYLSSYLADKMPETFPLLVDSDIIPVLISIASPENMLNCMNTAYRCLYNITCLYSNTTEIMLNNNILDIFYHHIFNMELMKSSICSIDGIINILTDYPQLIDQVSFQCRPSLILGKPPLKRLITNLLNVNKSLIFSFYRLFKFYLHANLPNFELEEIFEFFLTCINYKTKNCNFNHTNNHKSLYKLQQYAQVAGFYGINAFIMESKAKEEHFNRIASIDFFDKILLFDNDKDIIIGFEVIAKLVKYSLRLLNYDFRDIFEYCKRYFNSPVGVAAYELIGTILINCEEDTLCAFVLCSEHDFLEILTKGIIQGSFDILVPATKSLICVIKGYKENIKIFLNEPVFEALLKALLMDDKSIYLDLIETIRILFERCIINQCIDECISAFDCAGGLDAFDGLYQKEEDEMIKEKIAHFLNRFFPPADFYDGD</sequence>
<proteinExistence type="predicted"/>
<dbReference type="InterPro" id="IPR016024">
    <property type="entry name" value="ARM-type_fold"/>
</dbReference>